<evidence type="ECO:0000256" key="1">
    <source>
        <dbReference type="ARBA" id="ARBA00022763"/>
    </source>
</evidence>
<dbReference type="GO" id="GO:0006281">
    <property type="term" value="P:DNA repair"/>
    <property type="evidence" value="ECO:0007669"/>
    <property type="project" value="InterPro"/>
</dbReference>
<dbReference type="Proteomes" id="UP001138757">
    <property type="component" value="Unassembled WGS sequence"/>
</dbReference>
<evidence type="ECO:0000313" key="4">
    <source>
        <dbReference type="EMBL" id="MBT2189398.1"/>
    </source>
</evidence>
<dbReference type="InterPro" id="IPR043502">
    <property type="entry name" value="DNA/RNA_pol_sf"/>
</dbReference>
<keyword evidence="5" id="KW-1185">Reference proteome</keyword>
<evidence type="ECO:0000256" key="2">
    <source>
        <dbReference type="SAM" id="MobiDB-lite"/>
    </source>
</evidence>
<protein>
    <submittedName>
        <fullName evidence="4">DNA polymerase Y family protein</fullName>
    </submittedName>
</protein>
<dbReference type="InterPro" id="IPR001126">
    <property type="entry name" value="UmuC"/>
</dbReference>
<organism evidence="4 5">
    <name type="scientific">Sphingobium nicotianae</name>
    <dbReference type="NCBI Taxonomy" id="2782607"/>
    <lineage>
        <taxon>Bacteria</taxon>
        <taxon>Pseudomonadati</taxon>
        <taxon>Pseudomonadota</taxon>
        <taxon>Alphaproteobacteria</taxon>
        <taxon>Sphingomonadales</taxon>
        <taxon>Sphingomonadaceae</taxon>
        <taxon>Sphingobium</taxon>
    </lineage>
</organism>
<feature type="region of interest" description="Disordered" evidence="2">
    <location>
        <begin position="21"/>
        <end position="56"/>
    </location>
</feature>
<dbReference type="CDD" id="cd03468">
    <property type="entry name" value="PolY_like"/>
    <property type="match status" value="1"/>
</dbReference>
<dbReference type="InterPro" id="IPR050356">
    <property type="entry name" value="SulA_CellDiv_inhibitor"/>
</dbReference>
<dbReference type="PANTHER" id="PTHR35369:SF2">
    <property type="entry name" value="BLR3025 PROTEIN"/>
    <property type="match status" value="1"/>
</dbReference>
<evidence type="ECO:0000313" key="5">
    <source>
        <dbReference type="Proteomes" id="UP001138757"/>
    </source>
</evidence>
<sequence>MTRVASLYLPQLPIERLRQAERPATPPEPHRPRHALPLAPIDDDPGACSVPRGGGWRPGARWARDGALGATPAPAPASIDTLPAHQRPAAHELGRRSEQAEHPFKAMSGDDGAPASGSSAFSLRHNPWGKPLILIERVGQKEMVTCACPIALDLGLAPGMPAAQARALIADLDVRDAEPEADRAFLDRLTLHAVGHWTPTACPSGVDGLWLDLTGATHLFGGEERFCRRLLRYMHRLGFTATIAIAGSPGAAHALARYSREAIIVLPPGKESEAIAPLPLRALRLAPGALTAASRFGLERIVDLYKMPRGPLARRLGLATVARLDQARGIAAEPIVPVVPFDEPRAERRLMEPIGTAEALGQVIGDLVDDLVATLQARGLGARALALSCARVDGEEQRIGLGTARATRDARHLKRMLTMRIERIEPGLGIEALVLRAPRVEMLNPVALSAGLGDEQRPPDIAPLVDRLSGRVGEGALFRIGSRESDVPERAVHRAPPLDEPQGWPKWRRPVRLLERPEALGQVMALLPDQPPRRFMWRRQFYRVVAGDGPERIHGEWWRNNRELWAVRDYFQVEVEGGARFWLFRRGDGVDVPTGDLSWYIHGLFG</sequence>
<keyword evidence="1" id="KW-0227">DNA damage</keyword>
<dbReference type="SUPFAM" id="SSF56672">
    <property type="entry name" value="DNA/RNA polymerases"/>
    <property type="match status" value="1"/>
</dbReference>
<dbReference type="PANTHER" id="PTHR35369">
    <property type="entry name" value="BLR3025 PROTEIN-RELATED"/>
    <property type="match status" value="1"/>
</dbReference>
<proteinExistence type="predicted"/>
<feature type="domain" description="UmuC" evidence="3">
    <location>
        <begin position="126"/>
        <end position="253"/>
    </location>
</feature>
<dbReference type="RefSeq" id="WP_214625655.1">
    <property type="nucleotide sequence ID" value="NZ_JAHGAW010000018.1"/>
</dbReference>
<gene>
    <name evidence="4" type="ORF">KK488_20800</name>
</gene>
<evidence type="ECO:0000259" key="3">
    <source>
        <dbReference type="Pfam" id="PF00817"/>
    </source>
</evidence>
<reference evidence="4" key="1">
    <citation type="submission" date="2021-05" db="EMBL/GenBank/DDBJ databases">
        <title>Genome of Sphingobium sp. strain.</title>
        <authorList>
            <person name="Fan R."/>
        </authorList>
    </citation>
    <scope>NUCLEOTIDE SEQUENCE</scope>
    <source>
        <strain evidence="4">H33</strain>
    </source>
</reference>
<comment type="caution">
    <text evidence="4">The sequence shown here is derived from an EMBL/GenBank/DDBJ whole genome shotgun (WGS) entry which is preliminary data.</text>
</comment>
<dbReference type="Pfam" id="PF00817">
    <property type="entry name" value="IMS"/>
    <property type="match status" value="1"/>
</dbReference>
<name>A0A9X1DGF3_9SPHN</name>
<dbReference type="AlphaFoldDB" id="A0A9X1DGF3"/>
<accession>A0A9X1DGF3</accession>
<dbReference type="EMBL" id="JAHGAW010000018">
    <property type="protein sequence ID" value="MBT2189398.1"/>
    <property type="molecule type" value="Genomic_DNA"/>
</dbReference>